<proteinExistence type="predicted"/>
<dbReference type="EMBL" id="JAPDPI010000028">
    <property type="protein sequence ID" value="MCW3806711.1"/>
    <property type="molecule type" value="Genomic_DNA"/>
</dbReference>
<dbReference type="InterPro" id="IPR014444">
    <property type="entry name" value="PH1575-like"/>
</dbReference>
<dbReference type="Proteomes" id="UP001207408">
    <property type="component" value="Unassembled WGS sequence"/>
</dbReference>
<sequence length="268" mass="30216">MKNLLAKFNPPKTVSEDFIFSVHEILGDNRSMINPKLATNIQRFAKQKLNTKDLYASEKLSANKILLADYEYWRNYIDNSNNPFYTAVRLAVAGNIIDYGAHSVNGDIKEQIKDLINTPFAIDKSKEFKKAIDKAERILYLGDNAGEVFFDRLLLETIRHPKVTFVTRGAPVINDVTIEDAKQVGIDNICEIIDNGFDAPSTLLEFCSDEFKLAYNSADLIISKGQGNFEGLMNEKHPNTFFLLMAKCEPMAEMLGCSMNDLIVTQLN</sequence>
<comment type="caution">
    <text evidence="2">The sequence shown here is derived from an EMBL/GenBank/DDBJ whole genome shotgun (WGS) entry which is preliminary data.</text>
</comment>
<dbReference type="AlphaFoldDB" id="A0AAE3MFA8"/>
<dbReference type="PIRSF" id="PIRSF006593">
    <property type="entry name" value="UCP006593"/>
    <property type="match status" value="1"/>
</dbReference>
<keyword evidence="3" id="KW-1185">Reference proteome</keyword>
<dbReference type="Gene3D" id="1.10.285.20">
    <property type="entry name" value="Uncharacterised protein PF01937, DUF89, domain 2"/>
    <property type="match status" value="1"/>
</dbReference>
<name>A0AAE3MFA8_9BACT</name>
<accession>A0AAE3MFA8</accession>
<evidence type="ECO:0000313" key="2">
    <source>
        <dbReference type="EMBL" id="MCW3806711.1"/>
    </source>
</evidence>
<dbReference type="Gene3D" id="3.40.50.10880">
    <property type="entry name" value="Uncharacterised protein PF01937, DUF89, domain 3"/>
    <property type="match status" value="1"/>
</dbReference>
<gene>
    <name evidence="2" type="ORF">OM074_13830</name>
</gene>
<dbReference type="InterPro" id="IPR036075">
    <property type="entry name" value="ARMT-1-like_metal-bd_sf"/>
</dbReference>
<dbReference type="SUPFAM" id="SSF111321">
    <property type="entry name" value="AF1104-like"/>
    <property type="match status" value="1"/>
</dbReference>
<evidence type="ECO:0000313" key="3">
    <source>
        <dbReference type="Proteomes" id="UP001207408"/>
    </source>
</evidence>
<organism evidence="2 3">
    <name type="scientific">Plebeiibacterium marinum</name>
    <dbReference type="NCBI Taxonomy" id="2992111"/>
    <lineage>
        <taxon>Bacteria</taxon>
        <taxon>Pseudomonadati</taxon>
        <taxon>Bacteroidota</taxon>
        <taxon>Bacteroidia</taxon>
        <taxon>Marinilabiliales</taxon>
        <taxon>Marinilabiliaceae</taxon>
        <taxon>Plebeiibacterium</taxon>
    </lineage>
</organism>
<evidence type="ECO:0000259" key="1">
    <source>
        <dbReference type="Pfam" id="PF01937"/>
    </source>
</evidence>
<feature type="domain" description="Damage-control phosphatase ARMT1-like metal-binding" evidence="1">
    <location>
        <begin position="33"/>
        <end position="261"/>
    </location>
</feature>
<dbReference type="Pfam" id="PF01937">
    <property type="entry name" value="ARMT1-like_dom"/>
    <property type="match status" value="1"/>
</dbReference>
<dbReference type="InterPro" id="IPR002791">
    <property type="entry name" value="ARMT1-like_metal-bd"/>
</dbReference>
<reference evidence="2" key="1">
    <citation type="submission" date="2022-10" db="EMBL/GenBank/DDBJ databases">
        <authorList>
            <person name="Yu W.X."/>
        </authorList>
    </citation>
    <scope>NUCLEOTIDE SEQUENCE</scope>
    <source>
        <strain evidence="2">D04</strain>
    </source>
</reference>
<protein>
    <submittedName>
        <fullName evidence="2">ARMT1-like domain-containing protein</fullName>
    </submittedName>
</protein>